<dbReference type="InterPro" id="IPR011583">
    <property type="entry name" value="Chitinase_II/V-like_cat"/>
</dbReference>
<keyword evidence="6" id="KW-0378">Hydrolase</keyword>
<dbReference type="FunFam" id="3.20.20.80:FF:000144">
    <property type="entry name" value="Chitinase"/>
    <property type="match status" value="1"/>
</dbReference>
<dbReference type="Proteomes" id="UP000069272">
    <property type="component" value="Chromosome 2R"/>
</dbReference>
<evidence type="ECO:0000256" key="3">
    <source>
        <dbReference type="ARBA" id="ARBA00012729"/>
    </source>
</evidence>
<dbReference type="InterPro" id="IPR029070">
    <property type="entry name" value="Chitinase_insertion_sf"/>
</dbReference>
<dbReference type="GO" id="GO:0000272">
    <property type="term" value="P:polysaccharide catabolic process"/>
    <property type="evidence" value="ECO:0007669"/>
    <property type="project" value="UniProtKB-KW"/>
</dbReference>
<evidence type="ECO:0000256" key="4">
    <source>
        <dbReference type="ARBA" id="ARBA00022669"/>
    </source>
</evidence>
<keyword evidence="11" id="KW-0624">Polysaccharide degradation</keyword>
<dbReference type="EnsemblMetazoa" id="AALB009716-RA">
    <property type="protein sequence ID" value="AALB009716-PA"/>
    <property type="gene ID" value="AALB009716"/>
</dbReference>
<keyword evidence="5" id="KW-0732">Signal</keyword>
<reference evidence="13 14" key="1">
    <citation type="journal article" date="2017" name="G3 (Bethesda)">
        <title>The Physical Genome Mapping of Anopheles albimanus Corrected Scaffold Misassemblies and Identified Interarm Rearrangements in Genus Anopheles.</title>
        <authorList>
            <person name="Artemov G.N."/>
            <person name="Peery A.N."/>
            <person name="Jiang X."/>
            <person name="Tu Z."/>
            <person name="Stegniy V.N."/>
            <person name="Sharakhova M.V."/>
            <person name="Sharakhov I.V."/>
        </authorList>
    </citation>
    <scope>NUCLEOTIDE SEQUENCE [LARGE SCALE GENOMIC DNA]</scope>
    <source>
        <strain evidence="13 14">ALBI9_A</strain>
    </source>
</reference>
<dbReference type="SUPFAM" id="SSF51445">
    <property type="entry name" value="(Trans)glycosidases"/>
    <property type="match status" value="1"/>
</dbReference>
<dbReference type="Gene3D" id="3.20.20.80">
    <property type="entry name" value="Glycosidases"/>
    <property type="match status" value="1"/>
</dbReference>
<dbReference type="GeneID" id="118456259"/>
<comment type="similarity">
    <text evidence="2">Belongs to the glycosyl hydrolase 18 family. Chitinase class II subfamily.</text>
</comment>
<dbReference type="EC" id="3.2.1.14" evidence="3"/>
<dbReference type="OrthoDB" id="73875at2759"/>
<keyword evidence="9" id="KW-0119">Carbohydrate metabolism</keyword>
<dbReference type="GO" id="GO:0008843">
    <property type="term" value="F:endochitinase activity"/>
    <property type="evidence" value="ECO:0007669"/>
    <property type="project" value="UniProtKB-EC"/>
</dbReference>
<dbReference type="FunFam" id="3.10.50.10:FF:000004">
    <property type="entry name" value="Chitinase 5"/>
    <property type="match status" value="1"/>
</dbReference>
<dbReference type="SMART" id="SM00636">
    <property type="entry name" value="Glyco_18"/>
    <property type="match status" value="1"/>
</dbReference>
<dbReference type="AlphaFoldDB" id="A0A182FT36"/>
<evidence type="ECO:0000256" key="7">
    <source>
        <dbReference type="ARBA" id="ARBA00023024"/>
    </source>
</evidence>
<dbReference type="PANTHER" id="PTHR11177">
    <property type="entry name" value="CHITINASE"/>
    <property type="match status" value="1"/>
</dbReference>
<evidence type="ECO:0000256" key="9">
    <source>
        <dbReference type="ARBA" id="ARBA00023277"/>
    </source>
</evidence>
<dbReference type="SUPFAM" id="SSF54556">
    <property type="entry name" value="Chitinase insertion domain"/>
    <property type="match status" value="1"/>
</dbReference>
<dbReference type="VEuPathDB" id="VectorBase:AALB20_029901"/>
<dbReference type="PANTHER" id="PTHR11177:SF144">
    <property type="entry name" value="CHITINASE 5"/>
    <property type="match status" value="1"/>
</dbReference>
<evidence type="ECO:0000256" key="6">
    <source>
        <dbReference type="ARBA" id="ARBA00022801"/>
    </source>
</evidence>
<keyword evidence="10" id="KW-0326">Glycosidase</keyword>
<evidence type="ECO:0000256" key="1">
    <source>
        <dbReference type="ARBA" id="ARBA00000822"/>
    </source>
</evidence>
<evidence type="ECO:0000259" key="12">
    <source>
        <dbReference type="PROSITE" id="PS51910"/>
    </source>
</evidence>
<dbReference type="VEuPathDB" id="VectorBase:AALB009716"/>
<dbReference type="InterPro" id="IPR017853">
    <property type="entry name" value="GH"/>
</dbReference>
<name>A0A182FT36_ANOAL</name>
<keyword evidence="4" id="KW-0147">Chitin-binding</keyword>
<dbReference type="GO" id="GO:0008061">
    <property type="term" value="F:chitin binding"/>
    <property type="evidence" value="ECO:0007669"/>
    <property type="project" value="UniProtKB-KW"/>
</dbReference>
<dbReference type="GO" id="GO:0005576">
    <property type="term" value="C:extracellular region"/>
    <property type="evidence" value="ECO:0007669"/>
    <property type="project" value="TreeGrafter"/>
</dbReference>
<dbReference type="GO" id="GO:0006032">
    <property type="term" value="P:chitin catabolic process"/>
    <property type="evidence" value="ECO:0007669"/>
    <property type="project" value="UniProtKB-KW"/>
</dbReference>
<evidence type="ECO:0000256" key="8">
    <source>
        <dbReference type="ARBA" id="ARBA00023157"/>
    </source>
</evidence>
<comment type="catalytic activity">
    <reaction evidence="1">
        <text>Random endo-hydrolysis of N-acetyl-beta-D-glucosaminide (1-&gt;4)-beta-linkages in chitin and chitodextrins.</text>
        <dbReference type="EC" id="3.2.1.14"/>
    </reaction>
</comment>
<dbReference type="Gene3D" id="3.10.50.10">
    <property type="match status" value="1"/>
</dbReference>
<sequence length="418" mass="46932">MFSAGRLYLLVFLLAPISLCFAQETRLVCYFTNWSPDRAGEYSFQISDIPVDLCTHVTYNFAAIDSESFEIKSTNPNFDIAQDGFKKFAELKESNPDLKLSVAVGGWAHGGDAFHKMVSSLDARQTFIASAIRFMVRHSFDGIEIVWVWPGSPERGGTPSDKDNFYLLVNEMKREFQKAGHGSWEVAVQVPVDRYRIDLGYHQSRLCEAADFVHIAGYDLRGSWNGFTDVHSALDNRPHDKDNLKDYTVKGGVQHWMSNGCPASKIVLGVPLFGRTYTLADSGSHGLAARSSGPGTPGPYTRDAGYRAFFEICEEMKQTAWTVEWDAQGMCPYAFLGNQWVGYENIESLDEKVEFAKSVRLAGIYAFSLDLDDYRGKCGVAYPLMKNIFQVYRPVRAPLFSDDDPAEFPVIRARRDAK</sequence>
<keyword evidence="14" id="KW-1185">Reference proteome</keyword>
<dbReference type="STRING" id="7167.A0A182FT36"/>
<dbReference type="Pfam" id="PF00704">
    <property type="entry name" value="Glyco_hydro_18"/>
    <property type="match status" value="1"/>
</dbReference>
<accession>A0A182FT36</accession>
<protein>
    <recommendedName>
        <fullName evidence="3">chitinase</fullName>
        <ecNumber evidence="3">3.2.1.14</ecNumber>
    </recommendedName>
</protein>
<organism evidence="13 14">
    <name type="scientific">Anopheles albimanus</name>
    <name type="common">New world malaria mosquito</name>
    <dbReference type="NCBI Taxonomy" id="7167"/>
    <lineage>
        <taxon>Eukaryota</taxon>
        <taxon>Metazoa</taxon>
        <taxon>Ecdysozoa</taxon>
        <taxon>Arthropoda</taxon>
        <taxon>Hexapoda</taxon>
        <taxon>Insecta</taxon>
        <taxon>Pterygota</taxon>
        <taxon>Neoptera</taxon>
        <taxon>Endopterygota</taxon>
        <taxon>Diptera</taxon>
        <taxon>Nematocera</taxon>
        <taxon>Culicoidea</taxon>
        <taxon>Culicidae</taxon>
        <taxon>Anophelinae</taxon>
        <taxon>Anopheles</taxon>
    </lineage>
</organism>
<evidence type="ECO:0000256" key="2">
    <source>
        <dbReference type="ARBA" id="ARBA00009121"/>
    </source>
</evidence>
<keyword evidence="7" id="KW-0146">Chitin degradation</keyword>
<reference evidence="13" key="2">
    <citation type="submission" date="2022-08" db="UniProtKB">
        <authorList>
            <consortium name="EnsemblMetazoa"/>
        </authorList>
    </citation>
    <scope>IDENTIFICATION</scope>
    <source>
        <strain evidence="13">STECLA/ALBI9_A</strain>
    </source>
</reference>
<feature type="domain" description="GH18" evidence="12">
    <location>
        <begin position="25"/>
        <end position="395"/>
    </location>
</feature>
<dbReference type="InterPro" id="IPR050314">
    <property type="entry name" value="Glycosyl_Hydrlase_18"/>
</dbReference>
<evidence type="ECO:0000256" key="10">
    <source>
        <dbReference type="ARBA" id="ARBA00023295"/>
    </source>
</evidence>
<proteinExistence type="inferred from homology"/>
<dbReference type="RefSeq" id="XP_035772754.1">
    <property type="nucleotide sequence ID" value="XM_035916861.1"/>
</dbReference>
<dbReference type="InterPro" id="IPR001223">
    <property type="entry name" value="Glyco_hydro18_cat"/>
</dbReference>
<evidence type="ECO:0000313" key="13">
    <source>
        <dbReference type="EnsemblMetazoa" id="AALB009716-PA"/>
    </source>
</evidence>
<dbReference type="KEGG" id="aali:118456259"/>
<evidence type="ECO:0000313" key="14">
    <source>
        <dbReference type="Proteomes" id="UP000069272"/>
    </source>
</evidence>
<evidence type="ECO:0000256" key="11">
    <source>
        <dbReference type="ARBA" id="ARBA00023326"/>
    </source>
</evidence>
<keyword evidence="8" id="KW-1015">Disulfide bond</keyword>
<evidence type="ECO:0000256" key="5">
    <source>
        <dbReference type="ARBA" id="ARBA00022729"/>
    </source>
</evidence>
<dbReference type="PROSITE" id="PS51910">
    <property type="entry name" value="GH18_2"/>
    <property type="match status" value="1"/>
</dbReference>